<dbReference type="GO" id="GO:0042274">
    <property type="term" value="P:ribosomal small subunit biogenesis"/>
    <property type="evidence" value="ECO:0007669"/>
    <property type="project" value="TreeGrafter"/>
</dbReference>
<evidence type="ECO:0000313" key="14">
    <source>
        <dbReference type="Ensembl" id="ENSMMNP00015009565.1"/>
    </source>
</evidence>
<dbReference type="FunFam" id="2.60.120.340:FF:000001">
    <property type="entry name" value="Nucleophosmin 1"/>
    <property type="match status" value="1"/>
</dbReference>
<dbReference type="Ensembl" id="ENSMMNT00015010457.1">
    <property type="protein sequence ID" value="ENSMMNP00015009565.1"/>
    <property type="gene ID" value="ENSMMNG00015007049.1"/>
</dbReference>
<sequence>MEDSMDMDMSPLRPQNYLFGCELKADKDYHFKVDNDENEHQLSLRTVSLGAGAKDELHIVEAEAMNYEGSPIKVTLATLKMSVQPTVSLGGFEITPPVVLRLKCGSGPVHISGQHLVAVEEDAESEDEEEEDVKLLSISGKRSAPGSGSKVPQKKVKLAADEDEDDDDDDDDDDEDDDDDDFDDEEAEEKAPVKKGQESFKKQEKTPKTPKGPSSVEDIKAKMQASIEKGGSLPKVEAKFINYVKNCFRMTDQEAIQDLWQWRKSL</sequence>
<dbReference type="Gene3D" id="2.60.120.340">
    <property type="entry name" value="Nucleoplasmin core domain"/>
    <property type="match status" value="1"/>
</dbReference>
<dbReference type="AlphaFoldDB" id="A0A8C6B3E4"/>
<dbReference type="Pfam" id="PF16276">
    <property type="entry name" value="NPM1-C"/>
    <property type="match status" value="1"/>
</dbReference>
<feature type="domain" description="Nucleoplasmin core" evidence="12">
    <location>
        <begin position="18"/>
        <end position="117"/>
    </location>
</feature>
<evidence type="ECO:0000256" key="8">
    <source>
        <dbReference type="ARBA" id="ARBA00022884"/>
    </source>
</evidence>
<dbReference type="SUPFAM" id="SSF48371">
    <property type="entry name" value="ARM repeat"/>
    <property type="match status" value="1"/>
</dbReference>
<dbReference type="GO" id="GO:0000055">
    <property type="term" value="P:ribosomal large subunit export from nucleus"/>
    <property type="evidence" value="ECO:0007669"/>
    <property type="project" value="TreeGrafter"/>
</dbReference>
<feature type="compositionally biased region" description="Basic and acidic residues" evidence="11">
    <location>
        <begin position="189"/>
        <end position="207"/>
    </location>
</feature>
<dbReference type="GO" id="GO:0005813">
    <property type="term" value="C:centrosome"/>
    <property type="evidence" value="ECO:0007669"/>
    <property type="project" value="TreeGrafter"/>
</dbReference>
<dbReference type="GO" id="GO:0006338">
    <property type="term" value="P:chromatin remodeling"/>
    <property type="evidence" value="ECO:0007669"/>
    <property type="project" value="TreeGrafter"/>
</dbReference>
<dbReference type="GO" id="GO:0005730">
    <property type="term" value="C:nucleolus"/>
    <property type="evidence" value="ECO:0007669"/>
    <property type="project" value="UniProtKB-SubCell"/>
</dbReference>
<dbReference type="GO" id="GO:0005654">
    <property type="term" value="C:nucleoplasm"/>
    <property type="evidence" value="ECO:0007669"/>
    <property type="project" value="UniProtKB-SubCell"/>
</dbReference>
<dbReference type="SUPFAM" id="SSF69203">
    <property type="entry name" value="Nucleoplasmin-like core domain"/>
    <property type="match status" value="1"/>
</dbReference>
<comment type="subcellular location">
    <subcellularLocation>
        <location evidence="1">Cytoplasm</location>
    </subcellularLocation>
    <subcellularLocation>
        <location evidence="2">Nucleus</location>
        <location evidence="2">Nucleolus</location>
    </subcellularLocation>
    <subcellularLocation>
        <location evidence="3">Nucleus</location>
        <location evidence="3">Nucleoplasm</location>
    </subcellularLocation>
</comment>
<evidence type="ECO:0000256" key="4">
    <source>
        <dbReference type="ARBA" id="ARBA00010744"/>
    </source>
</evidence>
<dbReference type="GO" id="GO:0042802">
    <property type="term" value="F:identical protein binding"/>
    <property type="evidence" value="ECO:0007669"/>
    <property type="project" value="UniProtKB-ARBA"/>
</dbReference>
<dbReference type="GeneTree" id="ENSGT00940000153052"/>
<dbReference type="GO" id="GO:0042273">
    <property type="term" value="P:ribosomal large subunit biogenesis"/>
    <property type="evidence" value="ECO:0007669"/>
    <property type="project" value="TreeGrafter"/>
</dbReference>
<organism evidence="14 15">
    <name type="scientific">Monodon monoceros</name>
    <name type="common">Narwhal</name>
    <name type="synonym">Ceratodon monodon</name>
    <dbReference type="NCBI Taxonomy" id="40151"/>
    <lineage>
        <taxon>Eukaryota</taxon>
        <taxon>Metazoa</taxon>
        <taxon>Chordata</taxon>
        <taxon>Craniata</taxon>
        <taxon>Vertebrata</taxon>
        <taxon>Euteleostomi</taxon>
        <taxon>Mammalia</taxon>
        <taxon>Eutheria</taxon>
        <taxon>Laurasiatheria</taxon>
        <taxon>Artiodactyla</taxon>
        <taxon>Whippomorpha</taxon>
        <taxon>Cetacea</taxon>
        <taxon>Odontoceti</taxon>
        <taxon>Monodontidae</taxon>
        <taxon>Monodon</taxon>
    </lineage>
</organism>
<dbReference type="Proteomes" id="UP000694561">
    <property type="component" value="Unplaced"/>
</dbReference>
<dbReference type="GO" id="GO:0003723">
    <property type="term" value="F:RNA binding"/>
    <property type="evidence" value="ECO:0007669"/>
    <property type="project" value="UniProtKB-KW"/>
</dbReference>
<reference evidence="14" key="1">
    <citation type="submission" date="2025-08" db="UniProtKB">
        <authorList>
            <consortium name="Ensembl"/>
        </authorList>
    </citation>
    <scope>IDENTIFICATION</scope>
</reference>
<dbReference type="GO" id="GO:0042127">
    <property type="term" value="P:regulation of cell population proliferation"/>
    <property type="evidence" value="ECO:0007669"/>
    <property type="project" value="UniProtKB-ARBA"/>
</dbReference>
<evidence type="ECO:0000256" key="1">
    <source>
        <dbReference type="ARBA" id="ARBA00004496"/>
    </source>
</evidence>
<dbReference type="GO" id="GO:0003682">
    <property type="term" value="F:chromatin binding"/>
    <property type="evidence" value="ECO:0007669"/>
    <property type="project" value="TreeGrafter"/>
</dbReference>
<evidence type="ECO:0000256" key="3">
    <source>
        <dbReference type="ARBA" id="ARBA00004642"/>
    </source>
</evidence>
<dbReference type="InterPro" id="IPR032569">
    <property type="entry name" value="NPM1_C"/>
</dbReference>
<evidence type="ECO:0000256" key="2">
    <source>
        <dbReference type="ARBA" id="ARBA00004604"/>
    </source>
</evidence>
<proteinExistence type="inferred from homology"/>
<accession>A0A8C6B3E4</accession>
<keyword evidence="15" id="KW-1185">Reference proteome</keyword>
<evidence type="ECO:0000313" key="15">
    <source>
        <dbReference type="Proteomes" id="UP000694561"/>
    </source>
</evidence>
<evidence type="ECO:0000256" key="7">
    <source>
        <dbReference type="ARBA" id="ARBA00022553"/>
    </source>
</evidence>
<comment type="similarity">
    <text evidence="4">Belongs to the nucleoplasmin family.</text>
</comment>
<dbReference type="InterPro" id="IPR036824">
    <property type="entry name" value="Nucleoplasmin_core_dom_sf"/>
</dbReference>
<keyword evidence="10" id="KW-0539">Nucleus</keyword>
<evidence type="ECO:0000256" key="9">
    <source>
        <dbReference type="ARBA" id="ARBA00023186"/>
    </source>
</evidence>
<dbReference type="GO" id="GO:0000056">
    <property type="term" value="P:ribosomal small subunit export from nucleus"/>
    <property type="evidence" value="ECO:0007669"/>
    <property type="project" value="TreeGrafter"/>
</dbReference>
<dbReference type="InterPro" id="IPR004301">
    <property type="entry name" value="Nucleoplasmin"/>
</dbReference>
<dbReference type="InterPro" id="IPR016024">
    <property type="entry name" value="ARM-type_fold"/>
</dbReference>
<dbReference type="PANTHER" id="PTHR22747:SF28">
    <property type="entry name" value="NUCLEOPHOSMIN"/>
    <property type="match status" value="1"/>
</dbReference>
<feature type="region of interest" description="Disordered" evidence="11">
    <location>
        <begin position="120"/>
        <end position="223"/>
    </location>
</feature>
<dbReference type="InterPro" id="IPR024057">
    <property type="entry name" value="Nucleoplasmin_core_dom"/>
</dbReference>
<dbReference type="GO" id="GO:0045944">
    <property type="term" value="P:positive regulation of transcription by RNA polymerase II"/>
    <property type="evidence" value="ECO:0007669"/>
    <property type="project" value="TreeGrafter"/>
</dbReference>
<evidence type="ECO:0000259" key="13">
    <source>
        <dbReference type="Pfam" id="PF16276"/>
    </source>
</evidence>
<dbReference type="FunFam" id="1.10.10.2100:FF:000001">
    <property type="entry name" value="Nucleophosmin 1"/>
    <property type="match status" value="1"/>
</dbReference>
<keyword evidence="8" id="KW-0694">RNA-binding</keyword>
<feature type="compositionally biased region" description="Acidic residues" evidence="11">
    <location>
        <begin position="161"/>
        <end position="188"/>
    </location>
</feature>
<dbReference type="GO" id="GO:0042393">
    <property type="term" value="F:histone binding"/>
    <property type="evidence" value="ECO:0007669"/>
    <property type="project" value="TreeGrafter"/>
</dbReference>
<keyword evidence="9" id="KW-0143">Chaperone</keyword>
<keyword evidence="7" id="KW-0597">Phosphoprotein</keyword>
<evidence type="ECO:0000259" key="12">
    <source>
        <dbReference type="Pfam" id="PF03066"/>
    </source>
</evidence>
<dbReference type="GO" id="GO:0005737">
    <property type="term" value="C:cytoplasm"/>
    <property type="evidence" value="ECO:0007669"/>
    <property type="project" value="UniProtKB-SubCell"/>
</dbReference>
<dbReference type="Pfam" id="PF03066">
    <property type="entry name" value="Nucleoplasmin"/>
    <property type="match status" value="1"/>
</dbReference>
<dbReference type="Gene3D" id="1.10.10.2100">
    <property type="match status" value="1"/>
</dbReference>
<protein>
    <recommendedName>
        <fullName evidence="5">Nucleophosmin</fullName>
    </recommendedName>
</protein>
<dbReference type="GO" id="GO:0010824">
    <property type="term" value="P:regulation of centrosome duplication"/>
    <property type="evidence" value="ECO:0007669"/>
    <property type="project" value="TreeGrafter"/>
</dbReference>
<evidence type="ECO:0000256" key="10">
    <source>
        <dbReference type="ARBA" id="ARBA00023242"/>
    </source>
</evidence>
<reference evidence="14" key="2">
    <citation type="submission" date="2025-09" db="UniProtKB">
        <authorList>
            <consortium name="Ensembl"/>
        </authorList>
    </citation>
    <scope>IDENTIFICATION</scope>
</reference>
<dbReference type="GO" id="GO:0043066">
    <property type="term" value="P:negative regulation of apoptotic process"/>
    <property type="evidence" value="ECO:0007669"/>
    <property type="project" value="UniProtKB-ARBA"/>
</dbReference>
<dbReference type="PANTHER" id="PTHR22747">
    <property type="entry name" value="NUCLEOPLASMIN"/>
    <property type="match status" value="1"/>
</dbReference>
<dbReference type="GO" id="GO:1990904">
    <property type="term" value="C:ribonucleoprotein complex"/>
    <property type="evidence" value="ECO:0007669"/>
    <property type="project" value="TreeGrafter"/>
</dbReference>
<evidence type="ECO:0000256" key="5">
    <source>
        <dbReference type="ARBA" id="ARBA00020749"/>
    </source>
</evidence>
<evidence type="ECO:0000256" key="11">
    <source>
        <dbReference type="SAM" id="MobiDB-lite"/>
    </source>
</evidence>
<gene>
    <name evidence="14" type="primary">NPM1</name>
</gene>
<name>A0A8C6B3E4_MONMO</name>
<feature type="domain" description="Nucleophosmin C-terminal" evidence="13">
    <location>
        <begin position="217"/>
        <end position="265"/>
    </location>
</feature>
<feature type="compositionally biased region" description="Acidic residues" evidence="11">
    <location>
        <begin position="120"/>
        <end position="132"/>
    </location>
</feature>
<keyword evidence="6" id="KW-0963">Cytoplasm</keyword>
<evidence type="ECO:0000256" key="6">
    <source>
        <dbReference type="ARBA" id="ARBA00022490"/>
    </source>
</evidence>